<dbReference type="InterPro" id="IPR007693">
    <property type="entry name" value="DNA_helicase_DnaB-like_N"/>
</dbReference>
<sequence>MSTTTGQWEARLVATEQEQSVLGALLRNNNAVDALGDLKAEHFYSLTHRAIFKAIMQLLMANQPADVITVYDKLQGRGLEAADLQYLNAILQSTPSAANIRRYVAIVRDRAIKRGLVEMAHEAIEEVQNSPKEAGELVDDFSSRLEKLAQVSEHGEPELAAESITAHVAMIDEMYHGADSRAVSTGLTDLDVALGGGMRPGWLVVVAGRPKMGKTALALTITNHAAQEGVASVLSLEMTTPELHNRNLASIGRIPLAHMNDPKLMTDEDWSRFSGAVEKIHQLHLYLDDEAGLTLFKVAAKAKQVKRKAGRLDLLVIDYLQLMSGPGDNRNAQIETITRGLKNLGKELGCPVLLLSQLNRELEKRPNKRPQPSDLRDSGSIEQDADAVILLYRDEVYNPDTLDKGICEANLALFRHGPTKMVPLVYIGEHVRFENAAPSRHPAAPRTPPAPPRRGFD</sequence>
<keyword evidence="5 12" id="KW-0378">Hydrolase</keyword>
<evidence type="ECO:0000256" key="4">
    <source>
        <dbReference type="ARBA" id="ARBA00022741"/>
    </source>
</evidence>
<dbReference type="EC" id="5.6.2.3" evidence="11 12"/>
<comment type="function">
    <text evidence="12">The main replicative DNA helicase, it participates in initiation and elongation during chromosome replication. Travels ahead of the DNA replisome, separating dsDNA into templates for DNA synthesis. A processive ATP-dependent 5'-3' DNA helicase it has DNA-dependent ATPase activity.</text>
</comment>
<dbReference type="InterPro" id="IPR016136">
    <property type="entry name" value="DNA_helicase_N/primase_C"/>
</dbReference>
<comment type="caution">
    <text evidence="15">The sequence shown here is derived from an EMBL/GenBank/DDBJ whole genome shotgun (WGS) entry which is preliminary data.</text>
</comment>
<feature type="compositionally biased region" description="Pro residues" evidence="13">
    <location>
        <begin position="445"/>
        <end position="457"/>
    </location>
</feature>
<dbReference type="InterPro" id="IPR007694">
    <property type="entry name" value="DNA_helicase_DnaB-like_C"/>
</dbReference>
<keyword evidence="16" id="KW-1185">Reference proteome</keyword>
<dbReference type="GO" id="GO:0005524">
    <property type="term" value="F:ATP binding"/>
    <property type="evidence" value="ECO:0007669"/>
    <property type="project" value="UniProtKB-UniRule"/>
</dbReference>
<feature type="region of interest" description="Disordered" evidence="13">
    <location>
        <begin position="437"/>
        <end position="457"/>
    </location>
</feature>
<dbReference type="PANTHER" id="PTHR30153:SF2">
    <property type="entry name" value="REPLICATIVE DNA HELICASE"/>
    <property type="match status" value="1"/>
</dbReference>
<keyword evidence="9" id="KW-0413">Isomerase</keyword>
<dbReference type="InterPro" id="IPR027417">
    <property type="entry name" value="P-loop_NTPase"/>
</dbReference>
<dbReference type="SUPFAM" id="SSF48024">
    <property type="entry name" value="N-terminal domain of DnaB helicase"/>
    <property type="match status" value="1"/>
</dbReference>
<keyword evidence="6 12" id="KW-0347">Helicase</keyword>
<name>A0A7X3KBY0_9BURK</name>
<dbReference type="SUPFAM" id="SSF52540">
    <property type="entry name" value="P-loop containing nucleoside triphosphate hydrolases"/>
    <property type="match status" value="1"/>
</dbReference>
<dbReference type="GO" id="GO:0016787">
    <property type="term" value="F:hydrolase activity"/>
    <property type="evidence" value="ECO:0007669"/>
    <property type="project" value="UniProtKB-KW"/>
</dbReference>
<evidence type="ECO:0000256" key="12">
    <source>
        <dbReference type="RuleBase" id="RU362085"/>
    </source>
</evidence>
<dbReference type="GO" id="GO:0005829">
    <property type="term" value="C:cytosol"/>
    <property type="evidence" value="ECO:0007669"/>
    <property type="project" value="TreeGrafter"/>
</dbReference>
<evidence type="ECO:0000256" key="2">
    <source>
        <dbReference type="ARBA" id="ARBA00022515"/>
    </source>
</evidence>
<dbReference type="Pfam" id="PF00772">
    <property type="entry name" value="DnaB"/>
    <property type="match status" value="1"/>
</dbReference>
<dbReference type="Gene3D" id="1.10.860.10">
    <property type="entry name" value="DNAb Helicase, Chain A"/>
    <property type="match status" value="1"/>
</dbReference>
<evidence type="ECO:0000256" key="7">
    <source>
        <dbReference type="ARBA" id="ARBA00022840"/>
    </source>
</evidence>
<organism evidence="15 16">
    <name type="scientific">Massilia cellulosiltytica</name>
    <dbReference type="NCBI Taxonomy" id="2683234"/>
    <lineage>
        <taxon>Bacteria</taxon>
        <taxon>Pseudomonadati</taxon>
        <taxon>Pseudomonadota</taxon>
        <taxon>Betaproteobacteria</taxon>
        <taxon>Burkholderiales</taxon>
        <taxon>Oxalobacteraceae</taxon>
        <taxon>Telluria group</taxon>
        <taxon>Massilia</taxon>
    </lineage>
</organism>
<comment type="similarity">
    <text evidence="1 12">Belongs to the helicase family. DnaB subfamily.</text>
</comment>
<dbReference type="PROSITE" id="PS51199">
    <property type="entry name" value="SF4_HELICASE"/>
    <property type="match status" value="1"/>
</dbReference>
<dbReference type="PANTHER" id="PTHR30153">
    <property type="entry name" value="REPLICATIVE DNA HELICASE DNAB"/>
    <property type="match status" value="1"/>
</dbReference>
<evidence type="ECO:0000256" key="13">
    <source>
        <dbReference type="SAM" id="MobiDB-lite"/>
    </source>
</evidence>
<evidence type="ECO:0000259" key="14">
    <source>
        <dbReference type="PROSITE" id="PS51199"/>
    </source>
</evidence>
<dbReference type="AlphaFoldDB" id="A0A7X3KBY0"/>
<evidence type="ECO:0000256" key="1">
    <source>
        <dbReference type="ARBA" id="ARBA00008428"/>
    </source>
</evidence>
<proteinExistence type="inferred from homology"/>
<comment type="catalytic activity">
    <reaction evidence="10 12">
        <text>ATP + H2O = ADP + phosphate + H(+)</text>
        <dbReference type="Rhea" id="RHEA:13065"/>
        <dbReference type="ChEBI" id="CHEBI:15377"/>
        <dbReference type="ChEBI" id="CHEBI:15378"/>
        <dbReference type="ChEBI" id="CHEBI:30616"/>
        <dbReference type="ChEBI" id="CHEBI:43474"/>
        <dbReference type="ChEBI" id="CHEBI:456216"/>
        <dbReference type="EC" id="5.6.2.3"/>
    </reaction>
</comment>
<evidence type="ECO:0000256" key="3">
    <source>
        <dbReference type="ARBA" id="ARBA00022705"/>
    </source>
</evidence>
<dbReference type="GO" id="GO:0006269">
    <property type="term" value="P:DNA replication, synthesis of primer"/>
    <property type="evidence" value="ECO:0007669"/>
    <property type="project" value="UniProtKB-UniRule"/>
</dbReference>
<keyword evidence="8 12" id="KW-0238">DNA-binding</keyword>
<dbReference type="EMBL" id="WSES01000019">
    <property type="protein sequence ID" value="MVW64546.1"/>
    <property type="molecule type" value="Genomic_DNA"/>
</dbReference>
<dbReference type="GO" id="GO:0003677">
    <property type="term" value="F:DNA binding"/>
    <property type="evidence" value="ECO:0007669"/>
    <property type="project" value="UniProtKB-UniRule"/>
</dbReference>
<evidence type="ECO:0000313" key="15">
    <source>
        <dbReference type="EMBL" id="MVW64546.1"/>
    </source>
</evidence>
<evidence type="ECO:0000256" key="11">
    <source>
        <dbReference type="NCBIfam" id="TIGR00665"/>
    </source>
</evidence>
<keyword evidence="7 12" id="KW-0067">ATP-binding</keyword>
<dbReference type="Proteomes" id="UP000443353">
    <property type="component" value="Unassembled WGS sequence"/>
</dbReference>
<evidence type="ECO:0000256" key="10">
    <source>
        <dbReference type="ARBA" id="ARBA00048954"/>
    </source>
</evidence>
<dbReference type="Pfam" id="PF03796">
    <property type="entry name" value="DnaB_C"/>
    <property type="match status" value="1"/>
</dbReference>
<evidence type="ECO:0000256" key="9">
    <source>
        <dbReference type="ARBA" id="ARBA00023235"/>
    </source>
</evidence>
<feature type="domain" description="SF4 helicase" evidence="14">
    <location>
        <begin position="176"/>
        <end position="440"/>
    </location>
</feature>
<evidence type="ECO:0000256" key="5">
    <source>
        <dbReference type="ARBA" id="ARBA00022801"/>
    </source>
</evidence>
<gene>
    <name evidence="15" type="primary">dnaB</name>
    <name evidence="15" type="ORF">GPY61_32005</name>
</gene>
<keyword evidence="3 12" id="KW-0235">DNA replication</keyword>
<evidence type="ECO:0000313" key="16">
    <source>
        <dbReference type="Proteomes" id="UP000443353"/>
    </source>
</evidence>
<dbReference type="InterPro" id="IPR007692">
    <property type="entry name" value="DNA_helicase_DnaB"/>
</dbReference>
<dbReference type="GO" id="GO:1990077">
    <property type="term" value="C:primosome complex"/>
    <property type="evidence" value="ECO:0007669"/>
    <property type="project" value="UniProtKB-UniRule"/>
</dbReference>
<dbReference type="CDD" id="cd00984">
    <property type="entry name" value="DnaB_C"/>
    <property type="match status" value="1"/>
</dbReference>
<protein>
    <recommendedName>
        <fullName evidence="11 12">Replicative DNA helicase</fullName>
        <ecNumber evidence="11 12">5.6.2.3</ecNumber>
    </recommendedName>
</protein>
<dbReference type="Gene3D" id="3.40.50.300">
    <property type="entry name" value="P-loop containing nucleotide triphosphate hydrolases"/>
    <property type="match status" value="1"/>
</dbReference>
<evidence type="ECO:0000256" key="6">
    <source>
        <dbReference type="ARBA" id="ARBA00022806"/>
    </source>
</evidence>
<dbReference type="InterPro" id="IPR036185">
    <property type="entry name" value="DNA_heli_DnaB-like_N_sf"/>
</dbReference>
<keyword evidence="4 12" id="KW-0547">Nucleotide-binding</keyword>
<evidence type="ECO:0000256" key="8">
    <source>
        <dbReference type="ARBA" id="ARBA00023125"/>
    </source>
</evidence>
<reference evidence="15 16" key="1">
    <citation type="submission" date="2019-12" db="EMBL/GenBank/DDBJ databases">
        <authorList>
            <person name="Li C."/>
            <person name="Zhao J."/>
        </authorList>
    </citation>
    <scope>NUCLEOTIDE SEQUENCE [LARGE SCALE GENOMIC DNA]</scope>
    <source>
        <strain evidence="15 16">NEAU-DD11</strain>
    </source>
</reference>
<dbReference type="RefSeq" id="WP_160410969.1">
    <property type="nucleotide sequence ID" value="NZ_WSES01000019.1"/>
</dbReference>
<dbReference type="GO" id="GO:0043139">
    <property type="term" value="F:5'-3' DNA helicase activity"/>
    <property type="evidence" value="ECO:0007669"/>
    <property type="project" value="UniProtKB-EC"/>
</dbReference>
<keyword evidence="2 12" id="KW-0639">Primosome</keyword>
<accession>A0A7X3KBY0</accession>
<dbReference type="NCBIfam" id="TIGR00665">
    <property type="entry name" value="DnaB"/>
    <property type="match status" value="1"/>
</dbReference>